<evidence type="ECO:0000313" key="2">
    <source>
        <dbReference type="Proteomes" id="UP000683386"/>
    </source>
</evidence>
<proteinExistence type="predicted"/>
<reference evidence="1" key="1">
    <citation type="submission" date="2021-03" db="EMBL/GenBank/DDBJ databases">
        <authorList>
            <person name="Alqahtani R."/>
            <person name="Behailu E."/>
            <person name="Cappabianca D.W."/>
            <person name="Csanadi-Schwartz K.M."/>
            <person name="Dalal A.S."/>
            <person name="Fahim M.S."/>
            <person name="Franklin J.M."/>
            <person name="Gluckman M.H."/>
            <person name="Levine C.J."/>
            <person name="Martin N."/>
            <person name="Milza N."/>
            <person name="Najmabadi R."/>
            <person name="Newman A.M."/>
            <person name="Pajunar M."/>
            <person name="Qalawee I."/>
            <person name="Rizvi A."/>
            <person name="Samuel A."/>
            <person name="Smith A."/>
            <person name="Swann F.E."/>
            <person name="Sweeney P."/>
            <person name="Torres N.R."/>
            <person name="Ventrone L."/>
            <person name="Ventura L."/>
            <person name="Wroe M."/>
            <person name="Acquaye N.A."/>
            <person name="Agnes T.J."/>
            <person name="Ahmed A."/>
            <person name="Ahmed S."/>
            <person name="Amodu B.A."/>
            <person name="Arefeayne N.F."/>
            <person name="Asamoah-Frimpong E.A."/>
            <person name="Attaran A."/>
            <person name="Barragan J.M."/>
            <person name="Baumgarten L.N."/>
            <person name="Berhane B."/>
            <person name="Beyene A."/>
            <person name="Bhattarai B."/>
            <person name="Biondokin D.V."/>
            <person name="Boone B.K."/>
            <person name="Burney S.Z."/>
            <person name="Cayanan J.-R.T."/>
            <person name="Cesta G."/>
            <person name="Chang J."/>
            <person name="Chavez J."/>
            <person name="Chorbajian C."/>
            <person name="Christian S."/>
            <person name="Corns J.R."/>
            <person name="Corns N.R."/>
            <person name="Cowan J.T."/>
            <person name="Coyne C."/>
            <person name="Dadzie B."/>
            <person name="Datu D.-L.V."/>
            <person name="Deng B.C."/>
            <person name="Der L."/>
            <person name="Dickerson K."/>
            <person name="Dozier E."/>
            <person name="Egbunine A.O."/>
            <person name="Farooq M."/>
            <person name="Fonge A.E."/>
            <person name="Ghomsi-Nono M.P."/>
            <person name="Giampietro H."/>
            <person name="Gunnison R.P."/>
            <person name="Han S.H."/>
            <person name="Hennigan A.J."/>
            <person name="Hong A.N."/>
            <person name="Ijomor E.C."/>
            <person name="Jalali A."/>
            <person name="Jamil T.Z."/>
            <person name="Jenkins C.R."/>
            <person name="Joseph M.A."/>
            <person name="Jowanowitch O.J."/>
            <person name="Kang D."/>
            <person name="Khan A."/>
            <person name="Khan Z.K."/>
            <person name="Kiewe T."/>
            <person name="Kjerulf A.B."/>
            <person name="Kolosey V."/>
            <person name="Kurup M."/>
            <person name="Lee V.H."/>
            <person name="Llontop-Maldonado V."/>
            <person name="Long P."/>
            <person name="Lu N."/>
            <person name="Majekodunmi A."/>
            <person name="Malik H.W."/>
            <person name="Marcellino S.C."/>
            <person name="Martinez L.A."/>
            <person name="Meher F.N."/>
            <person name="Michelin M.A."/>
            <person name="Mitchell K.G."/>
            <person name="Mullens W.J."/>
            <person name="Nwakama C."/>
            <person name="Nwosu F.T."/>
            <person name="Oboh E.C."/>
            <person name="Odujinrin O."/>
            <person name="Ogunsan O."/>
            <person name="O'Neill K."/>
            <person name="Oxlaj J.A."/>
            <person name="Patel A.K."/>
            <person name="Patel B.R."/>
            <person name="Pham Q."/>
            <person name="Porter J."/>
            <person name="Portes J."/>
            <person name="Prokopenko A."/>
            <person name="Quraishi M."/>
            <person name="Qureshi M.-A."/>
            <person name="Rivera A."/>
            <person name="Rubalsky V."/>
            <person name="Saikali Y."/>
            <person name="Saqaf K."/>
            <person name="Saroya S.R."/>
            <person name="Seas A."/>
            <person name="Shadrick R.E."/>
            <person name="Sharda N."/>
            <person name="Sigindere M.T."/>
            <person name="Simbi V.G."/>
            <person name="Thuzar C."/>
            <person name="Tran K."/>
            <person name="Tran V.D."/>
            <person name="Trang W."/>
            <person name="Vaishnav N."/>
            <person name="Vuong K."/>
            <person name="Walker C."/>
            <person name="Wallace S.A."/>
            <person name="Warfield J.C."/>
            <person name="Wikina T."/>
            <person name="Wobbeking F.T."/>
            <person name="Worrent L.D."/>
            <person name="Yan T."/>
            <person name="Zehra A."/>
            <person name="Avazpour P."/>
            <person name="Kim F.M."/>
            <person name="Mason K."/>
            <person name="Nguyen D.A."/>
            <person name="Pettit S.M."/>
            <person name="Zhou O.J."/>
            <person name="Brissett D.L."/>
            <person name="Gualtieri C."/>
            <person name="Hufford T.M."/>
            <person name="Ko J.M."/>
            <person name="Novak J.K."/>
            <person name="Smith Z.M."/>
            <person name="Mayer-Bacon C."/>
            <person name="Erill I."/>
            <person name="Caruso S.M."/>
            <person name="Garlena R.A."/>
            <person name="Russell D.A."/>
            <person name="Pope W.H."/>
            <person name="Jacobs-Sera D."/>
            <person name="Hatfull G.F."/>
        </authorList>
    </citation>
    <scope>NUCLEOTIDE SEQUENCE</scope>
</reference>
<gene>
    <name evidence="1" type="primary">43</name>
    <name evidence="1" type="ORF">SEA_KIMJONGPHILL_43</name>
</gene>
<evidence type="ECO:0000313" key="1">
    <source>
        <dbReference type="EMBL" id="QWT29824.1"/>
    </source>
</evidence>
<name>A0A8F2IWA6_9CAUD</name>
<sequence>MRPEDFQTARLELQWKDFAYRMMVDAGLMLEPEIMIRQDGYSFMMDQIMVGMRTKILTDNLPPESVTHSVEVEFHEPASTWQMWKRNNQGKWYTKGWLPWLLTRRPVRTRIVKKLAHATISLERFRSYPEAQYRASDFRLGRAVFMHTVGSPIWDIEHLAGYDYGKPEAEGE</sequence>
<protein>
    <submittedName>
        <fullName evidence="1">Uncharacterized protein</fullName>
    </submittedName>
</protein>
<dbReference type="EMBL" id="MW822144">
    <property type="protein sequence ID" value="QWT29824.1"/>
    <property type="molecule type" value="Genomic_DNA"/>
</dbReference>
<dbReference type="Proteomes" id="UP000683386">
    <property type="component" value="Segment"/>
</dbReference>
<organism evidence="1 2">
    <name type="scientific">Streptomyces phage KimJongPhill</name>
    <dbReference type="NCBI Taxonomy" id="2848886"/>
    <lineage>
        <taxon>Viruses</taxon>
        <taxon>Duplodnaviria</taxon>
        <taxon>Heunggongvirae</taxon>
        <taxon>Uroviricota</taxon>
        <taxon>Caudoviricetes</taxon>
        <taxon>Zukovirus</taxon>
        <taxon>Zukovirus phill</taxon>
    </lineage>
</organism>
<dbReference type="KEGG" id="vg:77931515"/>
<keyword evidence="2" id="KW-1185">Reference proteome</keyword>
<accession>A0A8F2IWA6</accession>
<dbReference type="GeneID" id="77931515"/>
<dbReference type="RefSeq" id="YP_010655649.1">
    <property type="nucleotide sequence ID" value="NC_070830.1"/>
</dbReference>